<dbReference type="Pfam" id="PF01352">
    <property type="entry name" value="KRAB"/>
    <property type="match status" value="1"/>
</dbReference>
<dbReference type="Gene3D" id="6.10.140.140">
    <property type="match status" value="1"/>
</dbReference>
<dbReference type="Ensembl" id="ENSCUST00005005214.1">
    <property type="protein sequence ID" value="ENSCUSP00005005007.1"/>
    <property type="gene ID" value="ENSCUSG00005003221.1"/>
</dbReference>
<feature type="compositionally biased region" description="Low complexity" evidence="1">
    <location>
        <begin position="86"/>
        <end position="106"/>
    </location>
</feature>
<dbReference type="PANTHER" id="PTHR23232">
    <property type="entry name" value="KRAB DOMAIN C2H2 ZINC FINGER"/>
    <property type="match status" value="1"/>
</dbReference>
<dbReference type="AlphaFoldDB" id="A0A8C3TXW1"/>
<dbReference type="Proteomes" id="UP000694563">
    <property type="component" value="Chromosome 1"/>
</dbReference>
<dbReference type="InterPro" id="IPR001909">
    <property type="entry name" value="KRAB"/>
</dbReference>
<evidence type="ECO:0000259" key="2">
    <source>
        <dbReference type="PROSITE" id="PS50805"/>
    </source>
</evidence>
<feature type="domain" description="KRAB" evidence="2">
    <location>
        <begin position="29"/>
        <end position="99"/>
    </location>
</feature>
<reference evidence="3" key="2">
    <citation type="submission" date="2025-08" db="UniProtKB">
        <authorList>
            <consortium name="Ensembl"/>
        </authorList>
    </citation>
    <scope>IDENTIFICATION</scope>
</reference>
<protein>
    <recommendedName>
        <fullName evidence="2">KRAB domain-containing protein</fullName>
    </recommendedName>
</protein>
<accession>A0A8C3TXW1</accession>
<name>A0A8C3TXW1_CATUS</name>
<organism evidence="3 4">
    <name type="scientific">Catharus ustulatus</name>
    <name type="common">Russet-backed thrush</name>
    <name type="synonym">Hylocichla ustulatus</name>
    <dbReference type="NCBI Taxonomy" id="91951"/>
    <lineage>
        <taxon>Eukaryota</taxon>
        <taxon>Metazoa</taxon>
        <taxon>Chordata</taxon>
        <taxon>Craniata</taxon>
        <taxon>Vertebrata</taxon>
        <taxon>Euteleostomi</taxon>
        <taxon>Archelosauria</taxon>
        <taxon>Archosauria</taxon>
        <taxon>Dinosauria</taxon>
        <taxon>Saurischia</taxon>
        <taxon>Theropoda</taxon>
        <taxon>Coelurosauria</taxon>
        <taxon>Aves</taxon>
        <taxon>Neognathae</taxon>
        <taxon>Neoaves</taxon>
        <taxon>Telluraves</taxon>
        <taxon>Australaves</taxon>
        <taxon>Passeriformes</taxon>
        <taxon>Turdidae</taxon>
        <taxon>Catharus</taxon>
    </lineage>
</organism>
<feature type="region of interest" description="Disordered" evidence="1">
    <location>
        <begin position="84"/>
        <end position="106"/>
    </location>
</feature>
<dbReference type="SUPFAM" id="SSF109640">
    <property type="entry name" value="KRAB domain (Kruppel-associated box)"/>
    <property type="match status" value="1"/>
</dbReference>
<dbReference type="InterPro" id="IPR050169">
    <property type="entry name" value="Krueppel_C2H2_ZnF"/>
</dbReference>
<evidence type="ECO:0000313" key="3">
    <source>
        <dbReference type="Ensembl" id="ENSCUSP00005005007.1"/>
    </source>
</evidence>
<dbReference type="InterPro" id="IPR036051">
    <property type="entry name" value="KRAB_dom_sf"/>
</dbReference>
<dbReference type="PROSITE" id="PS50805">
    <property type="entry name" value="KRAB"/>
    <property type="match status" value="1"/>
</dbReference>
<evidence type="ECO:0000313" key="4">
    <source>
        <dbReference type="Proteomes" id="UP000694563"/>
    </source>
</evidence>
<evidence type="ECO:0000256" key="1">
    <source>
        <dbReference type="SAM" id="MobiDB-lite"/>
    </source>
</evidence>
<dbReference type="GO" id="GO:0006355">
    <property type="term" value="P:regulation of DNA-templated transcription"/>
    <property type="evidence" value="ECO:0007669"/>
    <property type="project" value="InterPro"/>
</dbReference>
<keyword evidence="4" id="KW-1185">Reference proteome</keyword>
<dbReference type="PANTHER" id="PTHR23232:SF118">
    <property type="entry name" value="ZINC FINGER PROTEIN 746"/>
    <property type="match status" value="1"/>
</dbReference>
<sequence>MHPKVPDSGVWCWIPACPSPRSIIPTLPVTFEDVMVFLSREWASLDERQKEMYRSVMEGNYEMLVSLYCALSKPELLLQLEREELSTPLESEPEAAEMSPELAGGG</sequence>
<dbReference type="SMART" id="SM00349">
    <property type="entry name" value="KRAB"/>
    <property type="match status" value="1"/>
</dbReference>
<proteinExistence type="predicted"/>
<reference evidence="3" key="3">
    <citation type="submission" date="2025-09" db="UniProtKB">
        <authorList>
            <consortium name="Ensembl"/>
        </authorList>
    </citation>
    <scope>IDENTIFICATION</scope>
</reference>
<dbReference type="CDD" id="cd07765">
    <property type="entry name" value="KRAB_A-box"/>
    <property type="match status" value="1"/>
</dbReference>
<reference evidence="3" key="1">
    <citation type="submission" date="2020-10" db="EMBL/GenBank/DDBJ databases">
        <title>Catharus ustulatus (Swainson's thrush) genome, bCatUst1, primary haplotype v2.</title>
        <authorList>
            <person name="Delmore K."/>
            <person name="Vafadar M."/>
            <person name="Formenti G."/>
            <person name="Chow W."/>
            <person name="Pelan S."/>
            <person name="Howe K."/>
            <person name="Rhie A."/>
            <person name="Mountcastle J."/>
            <person name="Haase B."/>
            <person name="Fedrigo O."/>
            <person name="Jarvis E.D."/>
        </authorList>
    </citation>
    <scope>NUCLEOTIDE SEQUENCE [LARGE SCALE GENOMIC DNA]</scope>
</reference>